<protein>
    <submittedName>
        <fullName evidence="1">Uncharacterized protein</fullName>
    </submittedName>
</protein>
<dbReference type="RefSeq" id="WP_237404169.1">
    <property type="nucleotide sequence ID" value="NZ_BAAATO010000018.1"/>
</dbReference>
<proteinExistence type="predicted"/>
<organism evidence="1 2">
    <name type="scientific">Streptomyces spororaveus</name>
    <dbReference type="NCBI Taxonomy" id="284039"/>
    <lineage>
        <taxon>Bacteria</taxon>
        <taxon>Bacillati</taxon>
        <taxon>Actinomycetota</taxon>
        <taxon>Actinomycetes</taxon>
        <taxon>Kitasatosporales</taxon>
        <taxon>Streptomycetaceae</taxon>
        <taxon>Streptomyces</taxon>
    </lineage>
</organism>
<evidence type="ECO:0000313" key="1">
    <source>
        <dbReference type="EMBL" id="GHI81669.1"/>
    </source>
</evidence>
<name>A0ABQ3TML9_9ACTN</name>
<keyword evidence="2" id="KW-1185">Reference proteome</keyword>
<accession>A0ABQ3TML9</accession>
<dbReference type="Proteomes" id="UP000608522">
    <property type="component" value="Unassembled WGS sequence"/>
</dbReference>
<comment type="caution">
    <text evidence="1">The sequence shown here is derived from an EMBL/GenBank/DDBJ whole genome shotgun (WGS) entry which is preliminary data.</text>
</comment>
<dbReference type="EMBL" id="BNED01000005">
    <property type="protein sequence ID" value="GHI81669.1"/>
    <property type="molecule type" value="Genomic_DNA"/>
</dbReference>
<gene>
    <name evidence="1" type="ORF">Sspor_72300</name>
</gene>
<evidence type="ECO:0000313" key="2">
    <source>
        <dbReference type="Proteomes" id="UP000608522"/>
    </source>
</evidence>
<sequence>MESLDVVARMLRGRLNAAAATFLIVDFTGSSVVRLGAADDVESSEPPERVALPGTV</sequence>
<reference evidence="2" key="1">
    <citation type="submission" date="2023-07" db="EMBL/GenBank/DDBJ databases">
        <title>Whole genome shotgun sequence of Streptomyces spororaveus NBRC 15456.</title>
        <authorList>
            <person name="Komaki H."/>
            <person name="Tamura T."/>
        </authorList>
    </citation>
    <scope>NUCLEOTIDE SEQUENCE [LARGE SCALE GENOMIC DNA]</scope>
    <source>
        <strain evidence="2">NBRC 15456</strain>
    </source>
</reference>